<dbReference type="EMBL" id="BAQD01000004">
    <property type="protein sequence ID" value="GBQ05321.1"/>
    <property type="molecule type" value="Genomic_DNA"/>
</dbReference>
<dbReference type="InterPro" id="IPR051324">
    <property type="entry name" value="Stress/Tellurium_Resist"/>
</dbReference>
<dbReference type="InterPro" id="IPR003325">
    <property type="entry name" value="TerD"/>
</dbReference>
<evidence type="ECO:0000313" key="4">
    <source>
        <dbReference type="EMBL" id="GBQ05321.1"/>
    </source>
</evidence>
<evidence type="ECO:0000313" key="5">
    <source>
        <dbReference type="Proteomes" id="UP001062901"/>
    </source>
</evidence>
<protein>
    <submittedName>
        <fullName evidence="4">Stress protein</fullName>
    </submittedName>
</protein>
<comment type="similarity">
    <text evidence="1">Belongs to the CAPAB/TerDEXZ family.</text>
</comment>
<dbReference type="PANTHER" id="PTHR32097:SF4">
    <property type="entry name" value="GENERAL STRESS PROTEIN 16U"/>
    <property type="match status" value="1"/>
</dbReference>
<feature type="domain" description="TerD" evidence="3">
    <location>
        <begin position="101"/>
        <end position="220"/>
    </location>
</feature>
<dbReference type="Proteomes" id="UP001062901">
    <property type="component" value="Unassembled WGS sequence"/>
</dbReference>
<evidence type="ECO:0000259" key="3">
    <source>
        <dbReference type="Pfam" id="PF02342"/>
    </source>
</evidence>
<reference evidence="4" key="1">
    <citation type="submission" date="2013-04" db="EMBL/GenBank/DDBJ databases">
        <title>The genome sequencing project of 58 acetic acid bacteria.</title>
        <authorList>
            <person name="Okamoto-Kainuma A."/>
            <person name="Ishikawa M."/>
            <person name="Umino S."/>
            <person name="Koizumi Y."/>
            <person name="Shiwa Y."/>
            <person name="Yoshikawa H."/>
            <person name="Matsutani M."/>
            <person name="Matsushita K."/>
        </authorList>
    </citation>
    <scope>NUCLEOTIDE SEQUENCE</scope>
    <source>
        <strain evidence="4">DSM 15669</strain>
    </source>
</reference>
<dbReference type="PANTHER" id="PTHR32097">
    <property type="entry name" value="CAMP-BINDING PROTEIN 1-RELATED"/>
    <property type="match status" value="1"/>
</dbReference>
<proteinExistence type="inferred from homology"/>
<accession>A0ABQ0NWT7</accession>
<gene>
    <name evidence="4" type="ORF">AA15669_0408</name>
</gene>
<sequence length="224" mass="24562">MSDLAFNLSKGMTFDLEKARPGLKKVRVALKWKKVKQGISEADADLTVVVLGSRAAAESDSAAIAQGQKDAQRKIYASDPAWVLYYNSPQTTLDDGTAVKATPGQEIVHWGDNRTGGDFNGVDGEQVDINFERMPEGVMEVSILGTIYEGSERNQNWNALEAVLEITDLTDDRMIARYELEHDFPTDTAVQVGAFIRTGPATWEFQAIGNGSRGGLGHFLSYWS</sequence>
<keyword evidence="5" id="KW-1185">Reference proteome</keyword>
<evidence type="ECO:0000256" key="1">
    <source>
        <dbReference type="ARBA" id="ARBA00008775"/>
    </source>
</evidence>
<evidence type="ECO:0000256" key="2">
    <source>
        <dbReference type="ARBA" id="ARBA00022686"/>
    </source>
</evidence>
<dbReference type="Gene3D" id="2.60.60.30">
    <property type="entry name" value="sav2460 like domains"/>
    <property type="match status" value="1"/>
</dbReference>
<organism evidence="4 5">
    <name type="scientific">Saccharibacter floricola DSM 15669</name>
    <dbReference type="NCBI Taxonomy" id="1123227"/>
    <lineage>
        <taxon>Bacteria</taxon>
        <taxon>Pseudomonadati</taxon>
        <taxon>Pseudomonadota</taxon>
        <taxon>Alphaproteobacteria</taxon>
        <taxon>Acetobacterales</taxon>
        <taxon>Acetobacteraceae</taxon>
        <taxon>Saccharibacter</taxon>
    </lineage>
</organism>
<dbReference type="Pfam" id="PF02342">
    <property type="entry name" value="TerD"/>
    <property type="match status" value="2"/>
</dbReference>
<name>A0ABQ0NWT7_9PROT</name>
<dbReference type="RefSeq" id="WP_018980898.1">
    <property type="nucleotide sequence ID" value="NZ_BAQD01000004.1"/>
</dbReference>
<feature type="domain" description="TerD" evidence="3">
    <location>
        <begin position="5"/>
        <end position="64"/>
    </location>
</feature>
<dbReference type="CDD" id="cd06974">
    <property type="entry name" value="TerD_like"/>
    <property type="match status" value="1"/>
</dbReference>
<comment type="caution">
    <text evidence="4">The sequence shown here is derived from an EMBL/GenBank/DDBJ whole genome shotgun (WGS) entry which is preliminary data.</text>
</comment>
<keyword evidence="2" id="KW-0778">Tellurium resistance</keyword>